<accession>A0A0N5CJR0</accession>
<dbReference type="InterPro" id="IPR018552">
    <property type="entry name" value="CENP-X"/>
</dbReference>
<dbReference type="EMBL" id="UYYF01000017">
    <property type="protein sequence ID" value="VDM95180.1"/>
    <property type="molecule type" value="Genomic_DNA"/>
</dbReference>
<sequence>MKKTRAIREGTVRRCLLLRHSKAANSFSNDIVYILTQIVNDIVKEIMLRSASNAQENCSERVELENLYRILPQSFTDFNL</sequence>
<keyword evidence="2" id="KW-0227">DNA damage</keyword>
<dbReference type="GO" id="GO:0051382">
    <property type="term" value="P:kinetochore assembly"/>
    <property type="evidence" value="ECO:0007669"/>
    <property type="project" value="InterPro"/>
</dbReference>
<dbReference type="Gene3D" id="6.10.130.30">
    <property type="match status" value="1"/>
</dbReference>
<dbReference type="WBParaSite" id="TCLT_0000027401-mRNA-1">
    <property type="protein sequence ID" value="TCLT_0000027401-mRNA-1"/>
    <property type="gene ID" value="TCLT_0000027401"/>
</dbReference>
<evidence type="ECO:0000256" key="4">
    <source>
        <dbReference type="ARBA" id="ARBA00023204"/>
    </source>
</evidence>
<keyword evidence="6" id="KW-1185">Reference proteome</keyword>
<comment type="similarity">
    <text evidence="1">Belongs to the CENP-X/MHF2 family.</text>
</comment>
<dbReference type="Proteomes" id="UP000276776">
    <property type="component" value="Unassembled WGS sequence"/>
</dbReference>
<reference evidence="5 6" key="2">
    <citation type="submission" date="2018-11" db="EMBL/GenBank/DDBJ databases">
        <authorList>
            <consortium name="Pathogen Informatics"/>
        </authorList>
    </citation>
    <scope>NUCLEOTIDE SEQUENCE [LARGE SCALE GENOMIC DNA]</scope>
</reference>
<reference evidence="7" key="1">
    <citation type="submission" date="2017-02" db="UniProtKB">
        <authorList>
            <consortium name="WormBaseParasite"/>
        </authorList>
    </citation>
    <scope>IDENTIFICATION</scope>
</reference>
<dbReference type="OMA" id="RIRHREA"/>
<keyword evidence="3" id="KW-0238">DNA-binding</keyword>
<dbReference type="GO" id="GO:0003677">
    <property type="term" value="F:DNA binding"/>
    <property type="evidence" value="ECO:0007669"/>
    <property type="project" value="UniProtKB-KW"/>
</dbReference>
<evidence type="ECO:0000313" key="6">
    <source>
        <dbReference type="Proteomes" id="UP000276776"/>
    </source>
</evidence>
<organism evidence="7">
    <name type="scientific">Thelazia callipaeda</name>
    <name type="common">Oriental eyeworm</name>
    <name type="synonym">Parasitic nematode</name>
    <dbReference type="NCBI Taxonomy" id="103827"/>
    <lineage>
        <taxon>Eukaryota</taxon>
        <taxon>Metazoa</taxon>
        <taxon>Ecdysozoa</taxon>
        <taxon>Nematoda</taxon>
        <taxon>Chromadorea</taxon>
        <taxon>Rhabditida</taxon>
        <taxon>Spirurina</taxon>
        <taxon>Spiruromorpha</taxon>
        <taxon>Thelazioidea</taxon>
        <taxon>Thelaziidae</taxon>
        <taxon>Thelazia</taxon>
    </lineage>
</organism>
<evidence type="ECO:0000313" key="5">
    <source>
        <dbReference type="EMBL" id="VDM95180.1"/>
    </source>
</evidence>
<keyword evidence="4" id="KW-0234">DNA repair</keyword>
<dbReference type="AlphaFoldDB" id="A0A0N5CJR0"/>
<evidence type="ECO:0000256" key="2">
    <source>
        <dbReference type="ARBA" id="ARBA00022763"/>
    </source>
</evidence>
<dbReference type="Pfam" id="PF09415">
    <property type="entry name" value="CENP-X"/>
    <property type="match status" value="1"/>
</dbReference>
<evidence type="ECO:0000313" key="7">
    <source>
        <dbReference type="WBParaSite" id="TCLT_0000027401-mRNA-1"/>
    </source>
</evidence>
<name>A0A0N5CJR0_THECL</name>
<dbReference type="OrthoDB" id="5788066at2759"/>
<dbReference type="GO" id="GO:0006281">
    <property type="term" value="P:DNA repair"/>
    <property type="evidence" value="ECO:0007669"/>
    <property type="project" value="UniProtKB-KW"/>
</dbReference>
<proteinExistence type="inferred from homology"/>
<evidence type="ECO:0000256" key="3">
    <source>
        <dbReference type="ARBA" id="ARBA00023125"/>
    </source>
</evidence>
<gene>
    <name evidence="5" type="ORF">TCLT_LOCUS275</name>
</gene>
<protein>
    <submittedName>
        <fullName evidence="7">Centromere protein X</fullName>
    </submittedName>
</protein>
<evidence type="ECO:0000256" key="1">
    <source>
        <dbReference type="ARBA" id="ARBA00009359"/>
    </source>
</evidence>